<dbReference type="GO" id="GO:0005507">
    <property type="term" value="F:copper ion binding"/>
    <property type="evidence" value="ECO:0007669"/>
    <property type="project" value="InterPro"/>
</dbReference>
<dbReference type="Pfam" id="PF07731">
    <property type="entry name" value="Cu-oxidase_2"/>
    <property type="match status" value="1"/>
</dbReference>
<organism evidence="8 9">
    <name type="scientific">Lasiosphaeris hirsuta</name>
    <dbReference type="NCBI Taxonomy" id="260670"/>
    <lineage>
        <taxon>Eukaryota</taxon>
        <taxon>Fungi</taxon>
        <taxon>Dikarya</taxon>
        <taxon>Ascomycota</taxon>
        <taxon>Pezizomycotina</taxon>
        <taxon>Sordariomycetes</taxon>
        <taxon>Sordariomycetidae</taxon>
        <taxon>Sordariales</taxon>
        <taxon>Lasiosphaeriaceae</taxon>
        <taxon>Lasiosphaeris</taxon>
    </lineage>
</organism>
<protein>
    <submittedName>
        <fullName evidence="8">Multicopper oxidase-domain-containing protein</fullName>
    </submittedName>
</protein>
<gene>
    <name evidence="8" type="ORF">B0H67DRAFT_509425</name>
</gene>
<proteinExistence type="inferred from homology"/>
<dbReference type="InterPro" id="IPR001117">
    <property type="entry name" value="Cu-oxidase_2nd"/>
</dbReference>
<keyword evidence="9" id="KW-1185">Reference proteome</keyword>
<dbReference type="SUPFAM" id="SSF49503">
    <property type="entry name" value="Cupredoxins"/>
    <property type="match status" value="3"/>
</dbReference>
<name>A0AA40ANN4_9PEZI</name>
<evidence type="ECO:0000256" key="4">
    <source>
        <dbReference type="ARBA" id="ARBA00023008"/>
    </source>
</evidence>
<dbReference type="InterPro" id="IPR045087">
    <property type="entry name" value="Cu-oxidase_fam"/>
</dbReference>
<evidence type="ECO:0000256" key="1">
    <source>
        <dbReference type="ARBA" id="ARBA00010609"/>
    </source>
</evidence>
<comment type="similarity">
    <text evidence="1">Belongs to the multicopper oxidase family.</text>
</comment>
<evidence type="ECO:0000256" key="2">
    <source>
        <dbReference type="ARBA" id="ARBA00022723"/>
    </source>
</evidence>
<dbReference type="Pfam" id="PF00394">
    <property type="entry name" value="Cu-oxidase"/>
    <property type="match status" value="1"/>
</dbReference>
<evidence type="ECO:0000313" key="9">
    <source>
        <dbReference type="Proteomes" id="UP001172102"/>
    </source>
</evidence>
<keyword evidence="4" id="KW-0186">Copper</keyword>
<accession>A0AA40ANN4</accession>
<dbReference type="Gene3D" id="2.60.40.420">
    <property type="entry name" value="Cupredoxins - blue copper proteins"/>
    <property type="match status" value="3"/>
</dbReference>
<evidence type="ECO:0000259" key="7">
    <source>
        <dbReference type="Pfam" id="PF07732"/>
    </source>
</evidence>
<dbReference type="InterPro" id="IPR011707">
    <property type="entry name" value="Cu-oxidase-like_N"/>
</dbReference>
<feature type="domain" description="Plastocyanin-like" evidence="7">
    <location>
        <begin position="82"/>
        <end position="176"/>
    </location>
</feature>
<dbReference type="Pfam" id="PF07732">
    <property type="entry name" value="Cu-oxidase_3"/>
    <property type="match status" value="1"/>
</dbReference>
<sequence>MTGYEECSSEEDRGCWLINRKENKIWNITTDYDATDKVNNVPIMPSGTTRSYQISATNFPINADGLEFRAGKQFADASGVAQYPGPWIQACWGDTIIVNVTNNMKGNGTSIHWHGIRQWRSMHMDGVNGVTQCPIAPNDYFVYKFNATQYGSSWYHSHYSIQYADGLVGPLTIHGPTSAPYDIAPDEPLIMTDWSHNSAFNALSTGNWSSPSILVSGHGNASSWNSSAPKVSGFDPSKAGPYVLTFKRDPKNPKGTKKYLLRLINTSYDTTLVFTIDGHNMTVVEADFVPIHPYTTGNVTIGIGQRYNVIVESLPRPDGAQDDSDSYWIRTYLPLKCPNLANPFGDEYMKTGVLRYSKQGNVTPTPTSTPWPDVDKRPCADEPYESLRPMVEWYVGKPFNDSEAVIQPPEPSRIPENFTAAALAMNLQPPWTPFRINYSAPAFLNLNESRPWMDSEVVIPMGKLDSTDWIQLTINNMYAGVHPIHLHGHDFVILNVSDKQLPAGQQPILNYNNPPRRDVVMVPKGGFAIIAFRSDNPGSWLAHCHIARHAAEGLGLQILERREDALDIWPDDVRSPAVKEAERVCENWNKWQANCNNWGVKCDQIFQDDSGV</sequence>
<dbReference type="PANTHER" id="PTHR11709:SF71">
    <property type="entry name" value="OXIDOREDUCTASE TPCJ"/>
    <property type="match status" value="1"/>
</dbReference>
<feature type="domain" description="Plastocyanin-like" evidence="6">
    <location>
        <begin position="451"/>
        <end position="562"/>
    </location>
</feature>
<feature type="domain" description="Plastocyanin-like" evidence="5">
    <location>
        <begin position="190"/>
        <end position="358"/>
    </location>
</feature>
<dbReference type="PANTHER" id="PTHR11709">
    <property type="entry name" value="MULTI-COPPER OXIDASE"/>
    <property type="match status" value="1"/>
</dbReference>
<keyword evidence="2" id="KW-0479">Metal-binding</keyword>
<reference evidence="8" key="1">
    <citation type="submission" date="2023-06" db="EMBL/GenBank/DDBJ databases">
        <title>Genome-scale phylogeny and comparative genomics of the fungal order Sordariales.</title>
        <authorList>
            <consortium name="Lawrence Berkeley National Laboratory"/>
            <person name="Hensen N."/>
            <person name="Bonometti L."/>
            <person name="Westerberg I."/>
            <person name="Brannstrom I.O."/>
            <person name="Guillou S."/>
            <person name="Cros-Aarteil S."/>
            <person name="Calhoun S."/>
            <person name="Haridas S."/>
            <person name="Kuo A."/>
            <person name="Mondo S."/>
            <person name="Pangilinan J."/>
            <person name="Riley R."/>
            <person name="Labutti K."/>
            <person name="Andreopoulos B."/>
            <person name="Lipzen A."/>
            <person name="Chen C."/>
            <person name="Yanf M."/>
            <person name="Daum C."/>
            <person name="Ng V."/>
            <person name="Clum A."/>
            <person name="Steindorff A."/>
            <person name="Ohm R."/>
            <person name="Martin F."/>
            <person name="Silar P."/>
            <person name="Natvig D."/>
            <person name="Lalanne C."/>
            <person name="Gautier V."/>
            <person name="Ament-Velasquez S.L."/>
            <person name="Kruys A."/>
            <person name="Hutchinson M.I."/>
            <person name="Powell A.J."/>
            <person name="Barry K."/>
            <person name="Miller A.N."/>
            <person name="Grigoriev I.V."/>
            <person name="Debuchy R."/>
            <person name="Gladieux P."/>
            <person name="Thoren M.H."/>
            <person name="Johannesson H."/>
        </authorList>
    </citation>
    <scope>NUCLEOTIDE SEQUENCE</scope>
    <source>
        <strain evidence="8">SMH4607-1</strain>
    </source>
</reference>
<evidence type="ECO:0000256" key="3">
    <source>
        <dbReference type="ARBA" id="ARBA00023002"/>
    </source>
</evidence>
<dbReference type="GO" id="GO:0016491">
    <property type="term" value="F:oxidoreductase activity"/>
    <property type="evidence" value="ECO:0007669"/>
    <property type="project" value="UniProtKB-KW"/>
</dbReference>
<dbReference type="Proteomes" id="UP001172102">
    <property type="component" value="Unassembled WGS sequence"/>
</dbReference>
<dbReference type="InterPro" id="IPR011706">
    <property type="entry name" value="Cu-oxidase_C"/>
</dbReference>
<dbReference type="InterPro" id="IPR002355">
    <property type="entry name" value="Cu_oxidase_Cu_BS"/>
</dbReference>
<dbReference type="PROSITE" id="PS00080">
    <property type="entry name" value="MULTICOPPER_OXIDASE2"/>
    <property type="match status" value="1"/>
</dbReference>
<dbReference type="EMBL" id="JAUKUA010000003">
    <property type="protein sequence ID" value="KAK0719189.1"/>
    <property type="molecule type" value="Genomic_DNA"/>
</dbReference>
<keyword evidence="3" id="KW-0560">Oxidoreductase</keyword>
<dbReference type="CDD" id="cd13854">
    <property type="entry name" value="CuRO_1_MaLCC_like"/>
    <property type="match status" value="1"/>
</dbReference>
<comment type="caution">
    <text evidence="8">The sequence shown here is derived from an EMBL/GenBank/DDBJ whole genome shotgun (WGS) entry which is preliminary data.</text>
</comment>
<evidence type="ECO:0000313" key="8">
    <source>
        <dbReference type="EMBL" id="KAK0719189.1"/>
    </source>
</evidence>
<evidence type="ECO:0000259" key="5">
    <source>
        <dbReference type="Pfam" id="PF00394"/>
    </source>
</evidence>
<dbReference type="InterPro" id="IPR008972">
    <property type="entry name" value="Cupredoxin"/>
</dbReference>
<dbReference type="AlphaFoldDB" id="A0AA40ANN4"/>
<evidence type="ECO:0000259" key="6">
    <source>
        <dbReference type="Pfam" id="PF07731"/>
    </source>
</evidence>